<keyword evidence="8" id="KW-1185">Reference proteome</keyword>
<comment type="function">
    <text evidence="1">Could possibly oxidize fatty acids using specific components.</text>
</comment>
<comment type="similarity">
    <text evidence="2 6">Belongs to the enoyl-CoA hydratase/isomerase family.</text>
</comment>
<dbReference type="RefSeq" id="WP_301571803.1">
    <property type="nucleotide sequence ID" value="NZ_JAPWIE010000004.1"/>
</dbReference>
<evidence type="ECO:0000256" key="2">
    <source>
        <dbReference type="ARBA" id="ARBA00005254"/>
    </source>
</evidence>
<reference evidence="7" key="1">
    <citation type="submission" date="2022-12" db="EMBL/GenBank/DDBJ databases">
        <authorList>
            <person name="Krivoruchko A.V."/>
            <person name="Elkin A."/>
        </authorList>
    </citation>
    <scope>NUCLEOTIDE SEQUENCE</scope>
    <source>
        <strain evidence="7">IEGM 1388</strain>
    </source>
</reference>
<dbReference type="Pfam" id="PF00378">
    <property type="entry name" value="ECH_1"/>
    <property type="match status" value="1"/>
</dbReference>
<dbReference type="InterPro" id="IPR001753">
    <property type="entry name" value="Enoyl-CoA_hydra/iso"/>
</dbReference>
<dbReference type="InterPro" id="IPR014748">
    <property type="entry name" value="Enoyl-CoA_hydra_C"/>
</dbReference>
<dbReference type="InterPro" id="IPR018376">
    <property type="entry name" value="Enoyl-CoA_hyd/isom_CS"/>
</dbReference>
<gene>
    <name evidence="7" type="ORF">O4213_13835</name>
</gene>
<evidence type="ECO:0000256" key="3">
    <source>
        <dbReference type="ARBA" id="ARBA00022832"/>
    </source>
</evidence>
<accession>A0ABT4MVN6</accession>
<evidence type="ECO:0000256" key="4">
    <source>
        <dbReference type="ARBA" id="ARBA00023709"/>
    </source>
</evidence>
<dbReference type="SUPFAM" id="SSF52096">
    <property type="entry name" value="ClpP/crotonase"/>
    <property type="match status" value="1"/>
</dbReference>
<organism evidence="7 8">
    <name type="scientific">Gordonia rubripertincta</name>
    <name type="common">Rhodococcus corallinus</name>
    <dbReference type="NCBI Taxonomy" id="36822"/>
    <lineage>
        <taxon>Bacteria</taxon>
        <taxon>Bacillati</taxon>
        <taxon>Actinomycetota</taxon>
        <taxon>Actinomycetes</taxon>
        <taxon>Mycobacteriales</taxon>
        <taxon>Gordoniaceae</taxon>
        <taxon>Gordonia</taxon>
    </lineage>
</organism>
<keyword evidence="3" id="KW-0443">Lipid metabolism</keyword>
<evidence type="ECO:0000313" key="7">
    <source>
        <dbReference type="EMBL" id="MCZ4551067.1"/>
    </source>
</evidence>
<dbReference type="Proteomes" id="UP001067235">
    <property type="component" value="Unassembled WGS sequence"/>
</dbReference>
<protein>
    <submittedName>
        <fullName evidence="7">Enoyl-CoA hydratase-related protein</fullName>
    </submittedName>
</protein>
<evidence type="ECO:0000256" key="1">
    <source>
        <dbReference type="ARBA" id="ARBA00002994"/>
    </source>
</evidence>
<dbReference type="PROSITE" id="PS00166">
    <property type="entry name" value="ENOYL_COA_HYDRATASE"/>
    <property type="match status" value="1"/>
</dbReference>
<evidence type="ECO:0000256" key="6">
    <source>
        <dbReference type="RuleBase" id="RU003707"/>
    </source>
</evidence>
<dbReference type="PANTHER" id="PTHR43459">
    <property type="entry name" value="ENOYL-COA HYDRATASE"/>
    <property type="match status" value="1"/>
</dbReference>
<proteinExistence type="inferred from homology"/>
<comment type="catalytic activity">
    <reaction evidence="4">
        <text>a (3S)-3-hydroxyacyl-CoA = a (2E)-enoyl-CoA + H2O</text>
        <dbReference type="Rhea" id="RHEA:16105"/>
        <dbReference type="ChEBI" id="CHEBI:15377"/>
        <dbReference type="ChEBI" id="CHEBI:57318"/>
        <dbReference type="ChEBI" id="CHEBI:58856"/>
        <dbReference type="EC" id="4.2.1.17"/>
    </reaction>
</comment>
<sequence>MSRQIRGSSAILTINRPERRNALTPEVLDSLRRSLTELNEDSGIRSVVLTGSGGTFSAGADLRGDKLGAEAILRDHYEPLVRTIVGLSLPIVAAVEGFAVGAGLALTTACDLRVASRDAYFYLPFAGLGLSPDAGSTWLLPRLIGAGRAAEMALLGSKIDAPTAHSWGLVNAITEKGASLPYACELAESLAEQSSSVGAIKAALHRSWTSTLDDQLEYERALQPALQTLPDYKEAISAFQERRNPLFGPRSLPLPTVRTGGDGR</sequence>
<evidence type="ECO:0000313" key="8">
    <source>
        <dbReference type="Proteomes" id="UP001067235"/>
    </source>
</evidence>
<comment type="catalytic activity">
    <reaction evidence="5">
        <text>a 4-saturated-(3S)-3-hydroxyacyl-CoA = a (3E)-enoyl-CoA + H2O</text>
        <dbReference type="Rhea" id="RHEA:20724"/>
        <dbReference type="ChEBI" id="CHEBI:15377"/>
        <dbReference type="ChEBI" id="CHEBI:58521"/>
        <dbReference type="ChEBI" id="CHEBI:137480"/>
        <dbReference type="EC" id="4.2.1.17"/>
    </reaction>
</comment>
<comment type="caution">
    <text evidence="7">The sequence shown here is derived from an EMBL/GenBank/DDBJ whole genome shotgun (WGS) entry which is preliminary data.</text>
</comment>
<name>A0ABT4MVN6_GORRU</name>
<dbReference type="EMBL" id="JAPWIE010000004">
    <property type="protein sequence ID" value="MCZ4551067.1"/>
    <property type="molecule type" value="Genomic_DNA"/>
</dbReference>
<dbReference type="Gene3D" id="3.90.226.10">
    <property type="entry name" value="2-enoyl-CoA Hydratase, Chain A, domain 1"/>
    <property type="match status" value="1"/>
</dbReference>
<dbReference type="Gene3D" id="1.10.12.10">
    <property type="entry name" value="Lyase 2-enoyl-coa Hydratase, Chain A, domain 2"/>
    <property type="match status" value="1"/>
</dbReference>
<dbReference type="PANTHER" id="PTHR43459:SF1">
    <property type="entry name" value="EG:BACN32G11.4 PROTEIN"/>
    <property type="match status" value="1"/>
</dbReference>
<dbReference type="InterPro" id="IPR029045">
    <property type="entry name" value="ClpP/crotonase-like_dom_sf"/>
</dbReference>
<evidence type="ECO:0000256" key="5">
    <source>
        <dbReference type="ARBA" id="ARBA00023717"/>
    </source>
</evidence>
<keyword evidence="3" id="KW-0276">Fatty acid metabolism</keyword>
<dbReference type="CDD" id="cd06558">
    <property type="entry name" value="crotonase-like"/>
    <property type="match status" value="1"/>
</dbReference>